<evidence type="ECO:0000313" key="1">
    <source>
        <dbReference type="EMBL" id="XFD40390.1"/>
    </source>
</evidence>
<name>A0ACD5DGK2_9LACO</name>
<proteinExistence type="predicted"/>
<sequence length="245" mass="28095">MNQPTNDVNILGVNFDNTTLENFMDIITNRINEHRRTFVVTANPEIVMYAQSHSQFNDLIKQADYIVPDGIGVILASRIISQPLKERVAGYDVFTKLLEWGSTNHKSAFFIGAKPNVIRDLQRVVAKQYPGLIISGTQDGYYKDESIISEKIRLSSPDMVFVATGSPKQEEFINRNINKSEALFMGIGGSFDVLTGNVKRAPKIWQDLKLEWLYRALKEPSRFKRLMILPSYLNKVFKQRQQHRK</sequence>
<evidence type="ECO:0000313" key="2">
    <source>
        <dbReference type="Proteomes" id="UP001149860"/>
    </source>
</evidence>
<dbReference type="Proteomes" id="UP001149860">
    <property type="component" value="Chromosome"/>
</dbReference>
<dbReference type="EMBL" id="CP168151">
    <property type="protein sequence ID" value="XFD40390.1"/>
    <property type="molecule type" value="Genomic_DNA"/>
</dbReference>
<accession>A0ACD5DGK2</accession>
<protein>
    <submittedName>
        <fullName evidence="1">WecB/TagA/CpsF family glycosyltransferase</fullName>
    </submittedName>
</protein>
<gene>
    <name evidence="1" type="ORF">O0236_003550</name>
</gene>
<organism evidence="1 2">
    <name type="scientific">Lentilactobacillus terminaliae</name>
    <dbReference type="NCBI Taxonomy" id="3003483"/>
    <lineage>
        <taxon>Bacteria</taxon>
        <taxon>Bacillati</taxon>
        <taxon>Bacillota</taxon>
        <taxon>Bacilli</taxon>
        <taxon>Lactobacillales</taxon>
        <taxon>Lactobacillaceae</taxon>
        <taxon>Lentilactobacillus</taxon>
    </lineage>
</organism>
<keyword evidence="2" id="KW-1185">Reference proteome</keyword>
<reference evidence="1" key="1">
    <citation type="submission" date="2024-08" db="EMBL/GenBank/DDBJ databases">
        <title>Lentilactobacillus sp. nov., isolated from tree bark.</title>
        <authorList>
            <person name="Phuengjayaem S."/>
            <person name="Tanasupawat S."/>
        </authorList>
    </citation>
    <scope>NUCLEOTIDE SEQUENCE</scope>
    <source>
        <strain evidence="1">SPB1-3</strain>
    </source>
</reference>